<dbReference type="OrthoDB" id="1749240at2759"/>
<organism evidence="1 2">
    <name type="scientific">Artemisia annua</name>
    <name type="common">Sweet wormwood</name>
    <dbReference type="NCBI Taxonomy" id="35608"/>
    <lineage>
        <taxon>Eukaryota</taxon>
        <taxon>Viridiplantae</taxon>
        <taxon>Streptophyta</taxon>
        <taxon>Embryophyta</taxon>
        <taxon>Tracheophyta</taxon>
        <taxon>Spermatophyta</taxon>
        <taxon>Magnoliopsida</taxon>
        <taxon>eudicotyledons</taxon>
        <taxon>Gunneridae</taxon>
        <taxon>Pentapetalae</taxon>
        <taxon>asterids</taxon>
        <taxon>campanulids</taxon>
        <taxon>Asterales</taxon>
        <taxon>Asteraceae</taxon>
        <taxon>Asteroideae</taxon>
        <taxon>Anthemideae</taxon>
        <taxon>Artemisiinae</taxon>
        <taxon>Artemisia</taxon>
    </lineage>
</organism>
<name>A0A2U1MX28_ARTAN</name>
<sequence length="144" mass="16841">MVFDNKKVQNPTNTECMRVATILQTKFGNFMKSRNDEKADEIVKSEITRGEFHWQTDRRPKDCGVFVMRYMEDYMGMNILRWDCGIEDEGRKQTNQLGKLRKKHAARLLLSDCNMKKDKIVADMMKFRAGNADARKKKVTLRGV</sequence>
<evidence type="ECO:0008006" key="3">
    <source>
        <dbReference type="Google" id="ProtNLM"/>
    </source>
</evidence>
<protein>
    <recommendedName>
        <fullName evidence="3">Ulp1 protease family, C-terminal catalytic domain-containing protein</fullName>
    </recommendedName>
</protein>
<comment type="caution">
    <text evidence="1">The sequence shown here is derived from an EMBL/GenBank/DDBJ whole genome shotgun (WGS) entry which is preliminary data.</text>
</comment>
<proteinExistence type="predicted"/>
<dbReference type="Proteomes" id="UP000245207">
    <property type="component" value="Unassembled WGS sequence"/>
</dbReference>
<gene>
    <name evidence="1" type="ORF">CTI12_AA333080</name>
</gene>
<reference evidence="1 2" key="1">
    <citation type="journal article" date="2018" name="Mol. Plant">
        <title>The genome of Artemisia annua provides insight into the evolution of Asteraceae family and artemisinin biosynthesis.</title>
        <authorList>
            <person name="Shen Q."/>
            <person name="Zhang L."/>
            <person name="Liao Z."/>
            <person name="Wang S."/>
            <person name="Yan T."/>
            <person name="Shi P."/>
            <person name="Liu M."/>
            <person name="Fu X."/>
            <person name="Pan Q."/>
            <person name="Wang Y."/>
            <person name="Lv Z."/>
            <person name="Lu X."/>
            <person name="Zhang F."/>
            <person name="Jiang W."/>
            <person name="Ma Y."/>
            <person name="Chen M."/>
            <person name="Hao X."/>
            <person name="Li L."/>
            <person name="Tang Y."/>
            <person name="Lv G."/>
            <person name="Zhou Y."/>
            <person name="Sun X."/>
            <person name="Brodelius P.E."/>
            <person name="Rose J.K.C."/>
            <person name="Tang K."/>
        </authorList>
    </citation>
    <scope>NUCLEOTIDE SEQUENCE [LARGE SCALE GENOMIC DNA]</scope>
    <source>
        <strain evidence="2">cv. Huhao1</strain>
        <tissue evidence="1">Leaf</tissue>
    </source>
</reference>
<evidence type="ECO:0000313" key="1">
    <source>
        <dbReference type="EMBL" id="PWA65812.1"/>
    </source>
</evidence>
<keyword evidence="2" id="KW-1185">Reference proteome</keyword>
<accession>A0A2U1MX28</accession>
<dbReference type="AlphaFoldDB" id="A0A2U1MX28"/>
<dbReference type="EMBL" id="PKPP01004155">
    <property type="protein sequence ID" value="PWA65812.1"/>
    <property type="molecule type" value="Genomic_DNA"/>
</dbReference>
<evidence type="ECO:0000313" key="2">
    <source>
        <dbReference type="Proteomes" id="UP000245207"/>
    </source>
</evidence>